<name>A0A2K3K8P4_TRIPR</name>
<evidence type="ECO:0000313" key="3">
    <source>
        <dbReference type="Proteomes" id="UP000236291"/>
    </source>
</evidence>
<dbReference type="EMBL" id="ASHM01149378">
    <property type="protein sequence ID" value="PNX62648.1"/>
    <property type="molecule type" value="Genomic_DNA"/>
</dbReference>
<sequence length="67" mass="7011">MLCSLLEVNHKKLLGGLDCVAVDGGGQCLQNQTGLRYCERVREGTVRTTHEGGSSNCTRQGEGGGCG</sequence>
<reference evidence="2 3" key="2">
    <citation type="journal article" date="2017" name="Front. Plant Sci.">
        <title>Gene Classification and Mining of Molecular Markers Useful in Red Clover (Trifolium pratense) Breeding.</title>
        <authorList>
            <person name="Istvanek J."/>
            <person name="Dluhosova J."/>
            <person name="Dluhos P."/>
            <person name="Patkova L."/>
            <person name="Nedelnik J."/>
            <person name="Repkova J."/>
        </authorList>
    </citation>
    <scope>NUCLEOTIDE SEQUENCE [LARGE SCALE GENOMIC DNA]</scope>
    <source>
        <strain evidence="3">cv. Tatra</strain>
        <tissue evidence="2">Young leaves</tissue>
    </source>
</reference>
<reference evidence="2 3" key="1">
    <citation type="journal article" date="2014" name="Am. J. Bot.">
        <title>Genome assembly and annotation for red clover (Trifolium pratense; Fabaceae).</title>
        <authorList>
            <person name="Istvanek J."/>
            <person name="Jaros M."/>
            <person name="Krenek A."/>
            <person name="Repkova J."/>
        </authorList>
    </citation>
    <scope>NUCLEOTIDE SEQUENCE [LARGE SCALE GENOMIC DNA]</scope>
    <source>
        <strain evidence="3">cv. Tatra</strain>
        <tissue evidence="2">Young leaves</tissue>
    </source>
</reference>
<protein>
    <submittedName>
        <fullName evidence="2">Uncharacterized protein</fullName>
    </submittedName>
</protein>
<evidence type="ECO:0000256" key="1">
    <source>
        <dbReference type="SAM" id="MobiDB-lite"/>
    </source>
</evidence>
<accession>A0A2K3K8P4</accession>
<gene>
    <name evidence="2" type="ORF">L195_g061247</name>
</gene>
<proteinExistence type="predicted"/>
<evidence type="ECO:0000313" key="2">
    <source>
        <dbReference type="EMBL" id="PNX62648.1"/>
    </source>
</evidence>
<feature type="region of interest" description="Disordered" evidence="1">
    <location>
        <begin position="47"/>
        <end position="67"/>
    </location>
</feature>
<feature type="non-terminal residue" evidence="2">
    <location>
        <position position="67"/>
    </location>
</feature>
<dbReference type="Proteomes" id="UP000236291">
    <property type="component" value="Unassembled WGS sequence"/>
</dbReference>
<comment type="caution">
    <text evidence="2">The sequence shown here is derived from an EMBL/GenBank/DDBJ whole genome shotgun (WGS) entry which is preliminary data.</text>
</comment>
<dbReference type="AlphaFoldDB" id="A0A2K3K8P4"/>
<organism evidence="2 3">
    <name type="scientific">Trifolium pratense</name>
    <name type="common">Red clover</name>
    <dbReference type="NCBI Taxonomy" id="57577"/>
    <lineage>
        <taxon>Eukaryota</taxon>
        <taxon>Viridiplantae</taxon>
        <taxon>Streptophyta</taxon>
        <taxon>Embryophyta</taxon>
        <taxon>Tracheophyta</taxon>
        <taxon>Spermatophyta</taxon>
        <taxon>Magnoliopsida</taxon>
        <taxon>eudicotyledons</taxon>
        <taxon>Gunneridae</taxon>
        <taxon>Pentapetalae</taxon>
        <taxon>rosids</taxon>
        <taxon>fabids</taxon>
        <taxon>Fabales</taxon>
        <taxon>Fabaceae</taxon>
        <taxon>Papilionoideae</taxon>
        <taxon>50 kb inversion clade</taxon>
        <taxon>NPAAA clade</taxon>
        <taxon>Hologalegina</taxon>
        <taxon>IRL clade</taxon>
        <taxon>Trifolieae</taxon>
        <taxon>Trifolium</taxon>
    </lineage>
</organism>